<feature type="domain" description="Response regulatory" evidence="3">
    <location>
        <begin position="4"/>
        <end position="119"/>
    </location>
</feature>
<dbReference type="PROSITE" id="PS50110">
    <property type="entry name" value="RESPONSE_REGULATORY"/>
    <property type="match status" value="1"/>
</dbReference>
<accession>A0A8J7JY83</accession>
<reference evidence="4" key="1">
    <citation type="submission" date="2020-10" db="EMBL/GenBank/DDBJ databases">
        <title>Bacterium isolated from coastal waters sediment.</title>
        <authorList>
            <person name="Chen R.-J."/>
            <person name="Lu D.-C."/>
            <person name="Zhu K.-L."/>
            <person name="Du Z.-J."/>
        </authorList>
    </citation>
    <scope>NUCLEOTIDE SEQUENCE</scope>
    <source>
        <strain evidence="4">N1Y112</strain>
    </source>
</reference>
<dbReference type="SUPFAM" id="SSF52172">
    <property type="entry name" value="CheY-like"/>
    <property type="match status" value="1"/>
</dbReference>
<dbReference type="InterPro" id="IPR001789">
    <property type="entry name" value="Sig_transdc_resp-reg_receiver"/>
</dbReference>
<comment type="caution">
    <text evidence="4">The sequence shown here is derived from an EMBL/GenBank/DDBJ whole genome shotgun (WGS) entry which is preliminary data.</text>
</comment>
<dbReference type="Pfam" id="PF00072">
    <property type="entry name" value="Response_reg"/>
    <property type="match status" value="1"/>
</dbReference>
<evidence type="ECO:0000313" key="4">
    <source>
        <dbReference type="EMBL" id="MBE9396164.1"/>
    </source>
</evidence>
<keyword evidence="5" id="KW-1185">Reference proteome</keyword>
<dbReference type="RefSeq" id="WP_193951717.1">
    <property type="nucleotide sequence ID" value="NZ_JADEYS010000002.1"/>
</dbReference>
<evidence type="ECO:0000256" key="1">
    <source>
        <dbReference type="ARBA" id="ARBA00022553"/>
    </source>
</evidence>
<proteinExistence type="predicted"/>
<gene>
    <name evidence="4" type="ORF">IOQ59_02690</name>
</gene>
<dbReference type="GO" id="GO:0000160">
    <property type="term" value="P:phosphorelay signal transduction system"/>
    <property type="evidence" value="ECO:0007669"/>
    <property type="project" value="InterPro"/>
</dbReference>
<dbReference type="Proteomes" id="UP000640333">
    <property type="component" value="Unassembled WGS sequence"/>
</dbReference>
<dbReference type="EMBL" id="JADEYS010000002">
    <property type="protein sequence ID" value="MBE9396164.1"/>
    <property type="molecule type" value="Genomic_DNA"/>
</dbReference>
<dbReference type="InterPro" id="IPR050595">
    <property type="entry name" value="Bact_response_regulator"/>
</dbReference>
<dbReference type="AlphaFoldDB" id="A0A8J7JY83"/>
<keyword evidence="1 2" id="KW-0597">Phosphoprotein</keyword>
<name>A0A8J7JY83_9GAMM</name>
<feature type="modified residue" description="4-aspartylphosphate" evidence="2">
    <location>
        <position position="53"/>
    </location>
</feature>
<protein>
    <submittedName>
        <fullName evidence="4">Response regulator</fullName>
    </submittedName>
</protein>
<evidence type="ECO:0000313" key="5">
    <source>
        <dbReference type="Proteomes" id="UP000640333"/>
    </source>
</evidence>
<dbReference type="PANTHER" id="PTHR44591">
    <property type="entry name" value="STRESS RESPONSE REGULATOR PROTEIN 1"/>
    <property type="match status" value="1"/>
</dbReference>
<evidence type="ECO:0000259" key="3">
    <source>
        <dbReference type="PROSITE" id="PS50110"/>
    </source>
</evidence>
<organism evidence="4 5">
    <name type="scientific">Pontibacterium sinense</name>
    <dbReference type="NCBI Taxonomy" id="2781979"/>
    <lineage>
        <taxon>Bacteria</taxon>
        <taxon>Pseudomonadati</taxon>
        <taxon>Pseudomonadota</taxon>
        <taxon>Gammaproteobacteria</taxon>
        <taxon>Oceanospirillales</taxon>
        <taxon>Oceanospirillaceae</taxon>
        <taxon>Pontibacterium</taxon>
    </lineage>
</organism>
<evidence type="ECO:0000256" key="2">
    <source>
        <dbReference type="PROSITE-ProRule" id="PRU00169"/>
    </source>
</evidence>
<dbReference type="PANTHER" id="PTHR44591:SF19">
    <property type="entry name" value="TWO-COMPONENT RESPONSE REGULATOR-RELATED"/>
    <property type="match status" value="1"/>
</dbReference>
<sequence>MIKTVMIIDDEAQVLKSLQRMLGRSGWQVITFVNPADALEFARHRIVPLVITDFRMPKMTGTEFLQTLEAIQPVSYKIMLSAHASRHDIVQAVASVGVHCFMEKPWKSSRLLEELNAGLEYFRLMLRAEYMHNKDMMSPEQFGLWYNALLKKIDPSVALGSDRAERT</sequence>
<dbReference type="SMART" id="SM00448">
    <property type="entry name" value="REC"/>
    <property type="match status" value="1"/>
</dbReference>
<dbReference type="InterPro" id="IPR011006">
    <property type="entry name" value="CheY-like_superfamily"/>
</dbReference>
<dbReference type="Gene3D" id="3.40.50.2300">
    <property type="match status" value="1"/>
</dbReference>